<dbReference type="OrthoDB" id="9814088at2"/>
<sequence length="735" mass="80145">MSIFDRFRRSRRAATPAGDSPYLSGEARQQVWTEVAARHEQLLRDSGFLPADARAAAEAFATRHAVIEPAVAQRITDAGWTAMNQAWRARDYVSGNAGFRQAVQEECARAGVAEADFYRANPDLLHMAWPDTVARDGDQPPVFDPAHEGEREREQEREYQEFLGRTAIVENSGAAGIGESHDAGPRLDRVADESADREAADRAAYHEEAEREYWAERRRAADELTDEQARDILAQAAELDQHTSGCQQSVENCATCSAEEHDSAAYFWDSVTAAHDRLAGLTAEPIGEVDVNDAPWRWNTPAVSGVPERAPEPGSWIARNLPASPNPARDSGEIDELFDDDGGWAQHQAELREDRAYITARAGQLGVEQAREIVRQDEDIAGHLAGCNLDVSQCAACSAEERDDGSFWKLEVRAAQERLAGLHTEPEPERWTYLNLPGARAAEGPERDTDFELPARVEVREEEAEFLGQAWNLARQGREFADPDDRARLAEPIEESYLRQDEFAAALSIEEACAILSRAAELDEHAGSCSVPLEDCPTCSAQQHRTAGPSWSALAAAYTRLDGVSAAEIAAAGSTPGAPERAPEPGSWIARNLPAGVPVVLDRDYEPEFLTAEEDEAEQLAYDAGDAGVAPYTGMADAVHHRGRFVAHRPAVADPAGTGTDEVLARIDAVLAEPEPPQLDEELRQCRQAVAEAEDAAHRVAVETEDAARAERCARWNTDDEAGTAVGVTDEQGQA</sequence>
<evidence type="ECO:0000313" key="2">
    <source>
        <dbReference type="EMBL" id="RJQ92381.1"/>
    </source>
</evidence>
<organism evidence="2 3">
    <name type="scientific">Amycolatopsis panacis</name>
    <dbReference type="NCBI Taxonomy" id="2340917"/>
    <lineage>
        <taxon>Bacteria</taxon>
        <taxon>Bacillati</taxon>
        <taxon>Actinomycetota</taxon>
        <taxon>Actinomycetes</taxon>
        <taxon>Pseudonocardiales</taxon>
        <taxon>Pseudonocardiaceae</taxon>
        <taxon>Amycolatopsis</taxon>
    </lineage>
</organism>
<dbReference type="EMBL" id="QZFV01000010">
    <property type="protein sequence ID" value="RJQ92381.1"/>
    <property type="molecule type" value="Genomic_DNA"/>
</dbReference>
<feature type="region of interest" description="Disordered" evidence="1">
    <location>
        <begin position="135"/>
        <end position="155"/>
    </location>
</feature>
<keyword evidence="3" id="KW-1185">Reference proteome</keyword>
<comment type="caution">
    <text evidence="2">The sequence shown here is derived from an EMBL/GenBank/DDBJ whole genome shotgun (WGS) entry which is preliminary data.</text>
</comment>
<dbReference type="AlphaFoldDB" id="A0A419IC00"/>
<feature type="region of interest" description="Disordered" evidence="1">
    <location>
        <begin position="303"/>
        <end position="328"/>
    </location>
</feature>
<accession>A0A419IC00</accession>
<name>A0A419IC00_9PSEU</name>
<evidence type="ECO:0000256" key="1">
    <source>
        <dbReference type="SAM" id="MobiDB-lite"/>
    </source>
</evidence>
<evidence type="ECO:0000313" key="3">
    <source>
        <dbReference type="Proteomes" id="UP000285112"/>
    </source>
</evidence>
<feature type="region of interest" description="Disordered" evidence="1">
    <location>
        <begin position="175"/>
        <end position="199"/>
    </location>
</feature>
<dbReference type="Proteomes" id="UP000285112">
    <property type="component" value="Unassembled WGS sequence"/>
</dbReference>
<feature type="compositionally biased region" description="Basic and acidic residues" evidence="1">
    <location>
        <begin position="145"/>
        <end position="155"/>
    </location>
</feature>
<reference evidence="2 3" key="1">
    <citation type="submission" date="2018-09" db="EMBL/GenBank/DDBJ databases">
        <title>YIM PH 21725 draft genome.</title>
        <authorList>
            <person name="Miao C."/>
        </authorList>
    </citation>
    <scope>NUCLEOTIDE SEQUENCE [LARGE SCALE GENOMIC DNA]</scope>
    <source>
        <strain evidence="3">YIM PH21725</strain>
    </source>
</reference>
<dbReference type="RefSeq" id="WP_120021441.1">
    <property type="nucleotide sequence ID" value="NZ_QZFV01000010.1"/>
</dbReference>
<proteinExistence type="predicted"/>
<feature type="compositionally biased region" description="Basic and acidic residues" evidence="1">
    <location>
        <begin position="179"/>
        <end position="199"/>
    </location>
</feature>
<feature type="region of interest" description="Disordered" evidence="1">
    <location>
        <begin position="1"/>
        <end position="25"/>
    </location>
</feature>
<gene>
    <name evidence="2" type="ORF">D5S19_01050</name>
</gene>
<protein>
    <submittedName>
        <fullName evidence="2">Uncharacterized protein</fullName>
    </submittedName>
</protein>